<dbReference type="InterPro" id="IPR019700">
    <property type="entry name" value="Sigma-G_inhibitor_Gin"/>
</dbReference>
<protein>
    <submittedName>
        <fullName evidence="1">Sigma factor G inhibitor Gin</fullName>
    </submittedName>
</protein>
<organism evidence="1 2">
    <name type="scientific">Heyndrickxia oleronia</name>
    <dbReference type="NCBI Taxonomy" id="38875"/>
    <lineage>
        <taxon>Bacteria</taxon>
        <taxon>Bacillati</taxon>
        <taxon>Bacillota</taxon>
        <taxon>Bacilli</taxon>
        <taxon>Bacillales</taxon>
        <taxon>Bacillaceae</taxon>
        <taxon>Heyndrickxia</taxon>
    </lineage>
</organism>
<dbReference type="Pfam" id="PF10764">
    <property type="entry name" value="Gin"/>
    <property type="match status" value="1"/>
</dbReference>
<name>A0A8E2I4I0_9BACI</name>
<comment type="caution">
    <text evidence="1">The sequence shown here is derived from an EMBL/GenBank/DDBJ whole genome shotgun (WGS) entry which is preliminary data.</text>
</comment>
<accession>A0A8E2I4I0</accession>
<dbReference type="Proteomes" id="UP000189761">
    <property type="component" value="Unassembled WGS sequence"/>
</dbReference>
<evidence type="ECO:0000313" key="2">
    <source>
        <dbReference type="Proteomes" id="UP000189761"/>
    </source>
</evidence>
<dbReference type="RefSeq" id="WP_078111247.1">
    <property type="nucleotide sequence ID" value="NZ_CP065424.1"/>
</dbReference>
<dbReference type="AlphaFoldDB" id="A0A8E2I4I0"/>
<reference evidence="1 2" key="1">
    <citation type="submission" date="2017-01" db="EMBL/GenBank/DDBJ databases">
        <title>Draft genome sequence of Bacillus oleronius.</title>
        <authorList>
            <person name="Allam M."/>
        </authorList>
    </citation>
    <scope>NUCLEOTIDE SEQUENCE [LARGE SCALE GENOMIC DNA]</scope>
    <source>
        <strain evidence="1 2">DSM 9356</strain>
    </source>
</reference>
<sequence>MSINERVVGETCIICEQPKHNGIHLYTSFICLECEKDIVQTDTNDPKYKYYINQLKLVVKPEIYS</sequence>
<keyword evidence="2" id="KW-1185">Reference proteome</keyword>
<evidence type="ECO:0000313" key="1">
    <source>
        <dbReference type="EMBL" id="OOP66192.1"/>
    </source>
</evidence>
<proteinExistence type="predicted"/>
<gene>
    <name evidence="1" type="ORF">BWZ43_22315</name>
</gene>
<dbReference type="EMBL" id="MTLA01000355">
    <property type="protein sequence ID" value="OOP66192.1"/>
    <property type="molecule type" value="Genomic_DNA"/>
</dbReference>